<gene>
    <name evidence="1" type="ORF">AB5J49_16540</name>
</gene>
<dbReference type="EMBL" id="CP163439">
    <property type="protein sequence ID" value="XDQ34819.1"/>
    <property type="molecule type" value="Genomic_DNA"/>
</dbReference>
<name>A0AB39Q0V4_9ACTN</name>
<sequence length="77" mass="9074">MRTFRLDCPTCGTMQDFRPVNNEEKAAIREEKGDPRHYVDWYWRCTAKGCLSYYRHLKKSDGGLLPEKFREEAAATE</sequence>
<evidence type="ECO:0008006" key="2">
    <source>
        <dbReference type="Google" id="ProtNLM"/>
    </source>
</evidence>
<organism evidence="1">
    <name type="scientific">Streptomyces sp. R28</name>
    <dbReference type="NCBI Taxonomy" id="3238628"/>
    <lineage>
        <taxon>Bacteria</taxon>
        <taxon>Bacillati</taxon>
        <taxon>Actinomycetota</taxon>
        <taxon>Actinomycetes</taxon>
        <taxon>Kitasatosporales</taxon>
        <taxon>Streptomycetaceae</taxon>
        <taxon>Streptomyces</taxon>
    </lineage>
</organism>
<dbReference type="AlphaFoldDB" id="A0AB39Q0V4"/>
<dbReference type="RefSeq" id="WP_369169398.1">
    <property type="nucleotide sequence ID" value="NZ_CP163439.1"/>
</dbReference>
<proteinExistence type="predicted"/>
<reference evidence="1" key="1">
    <citation type="submission" date="2024-07" db="EMBL/GenBank/DDBJ databases">
        <authorList>
            <person name="Yu S.T."/>
        </authorList>
    </citation>
    <scope>NUCLEOTIDE SEQUENCE</scope>
    <source>
        <strain evidence="1">R28</strain>
    </source>
</reference>
<accession>A0AB39Q0V4</accession>
<protein>
    <recommendedName>
        <fullName evidence="2">Sarcosine oxidase subunit delta</fullName>
    </recommendedName>
</protein>
<evidence type="ECO:0000313" key="1">
    <source>
        <dbReference type="EMBL" id="XDQ34819.1"/>
    </source>
</evidence>